<dbReference type="InterPro" id="IPR000623">
    <property type="entry name" value="Shikimate_kinase/TSH1"/>
</dbReference>
<dbReference type="AlphaFoldDB" id="A0A3D9FDR7"/>
<evidence type="ECO:0000313" key="13">
    <source>
        <dbReference type="Proteomes" id="UP000256310"/>
    </source>
</evidence>
<dbReference type="InterPro" id="IPR023000">
    <property type="entry name" value="Shikimate_kinase_CS"/>
</dbReference>
<comment type="caution">
    <text evidence="11">Lacks conserved residue(s) required for the propagation of feature annotation.</text>
</comment>
<keyword evidence="11" id="KW-0479">Metal-binding</keyword>
<dbReference type="SUPFAM" id="SSF52540">
    <property type="entry name" value="P-loop containing nucleoside triphosphate hydrolases"/>
    <property type="match status" value="1"/>
</dbReference>
<evidence type="ECO:0000256" key="4">
    <source>
        <dbReference type="ARBA" id="ARBA00022605"/>
    </source>
</evidence>
<comment type="function">
    <text evidence="11">Catalyzes the specific phosphorylation of the 3-hydroxyl group of shikimic acid using ATP as a cosubstrate.</text>
</comment>
<keyword evidence="13" id="KW-1185">Reference proteome</keyword>
<dbReference type="NCBIfam" id="NF010552">
    <property type="entry name" value="PRK13946.1"/>
    <property type="match status" value="1"/>
</dbReference>
<dbReference type="Pfam" id="PF01202">
    <property type="entry name" value="SKI"/>
    <property type="match status" value="1"/>
</dbReference>
<dbReference type="GO" id="GO:0005524">
    <property type="term" value="F:ATP binding"/>
    <property type="evidence" value="ECO:0007669"/>
    <property type="project" value="UniProtKB-UniRule"/>
</dbReference>
<dbReference type="GO" id="GO:0000287">
    <property type="term" value="F:magnesium ion binding"/>
    <property type="evidence" value="ECO:0007669"/>
    <property type="project" value="UniProtKB-UniRule"/>
</dbReference>
<comment type="caution">
    <text evidence="12">The sequence shown here is derived from an EMBL/GenBank/DDBJ whole genome shotgun (WGS) entry which is preliminary data.</text>
</comment>
<protein>
    <recommendedName>
        <fullName evidence="3 11">Shikimate kinase</fullName>
        <shortName evidence="11">SK</shortName>
        <ecNumber evidence="3 11">2.7.1.71</ecNumber>
    </recommendedName>
</protein>
<dbReference type="PRINTS" id="PR01100">
    <property type="entry name" value="SHIKIMTKNASE"/>
</dbReference>
<evidence type="ECO:0000256" key="2">
    <source>
        <dbReference type="ARBA" id="ARBA00006997"/>
    </source>
</evidence>
<evidence type="ECO:0000256" key="7">
    <source>
        <dbReference type="ARBA" id="ARBA00022777"/>
    </source>
</evidence>
<proteinExistence type="inferred from homology"/>
<evidence type="ECO:0000256" key="5">
    <source>
        <dbReference type="ARBA" id="ARBA00022679"/>
    </source>
</evidence>
<feature type="binding site" evidence="11">
    <location>
        <position position="135"/>
    </location>
    <ligand>
        <name>ATP</name>
        <dbReference type="ChEBI" id="CHEBI:30616"/>
    </ligand>
</feature>
<dbReference type="GO" id="GO:0004765">
    <property type="term" value="F:shikimate kinase activity"/>
    <property type="evidence" value="ECO:0007669"/>
    <property type="project" value="UniProtKB-UniRule"/>
</dbReference>
<evidence type="ECO:0000256" key="9">
    <source>
        <dbReference type="ARBA" id="ARBA00023141"/>
    </source>
</evidence>
<dbReference type="GO" id="GO:0009423">
    <property type="term" value="P:chorismate biosynthetic process"/>
    <property type="evidence" value="ECO:0007669"/>
    <property type="project" value="UniProtKB-UniRule"/>
</dbReference>
<keyword evidence="8 11" id="KW-0067">ATP-binding</keyword>
<evidence type="ECO:0000256" key="10">
    <source>
        <dbReference type="ARBA" id="ARBA00048567"/>
    </source>
</evidence>
<organism evidence="12 13">
    <name type="scientific">Parasphingopyxis lamellibrachiae</name>
    <dbReference type="NCBI Taxonomy" id="680125"/>
    <lineage>
        <taxon>Bacteria</taxon>
        <taxon>Pseudomonadati</taxon>
        <taxon>Pseudomonadota</taxon>
        <taxon>Alphaproteobacteria</taxon>
        <taxon>Sphingomonadales</taxon>
        <taxon>Sphingomonadaceae</taxon>
        <taxon>Parasphingopyxis</taxon>
    </lineage>
</organism>
<dbReference type="OrthoDB" id="9800332at2"/>
<feature type="binding site" evidence="11">
    <location>
        <position position="51"/>
    </location>
    <ligand>
        <name>substrate</name>
    </ligand>
</feature>
<comment type="catalytic activity">
    <reaction evidence="10 11">
        <text>shikimate + ATP = 3-phosphoshikimate + ADP + H(+)</text>
        <dbReference type="Rhea" id="RHEA:13121"/>
        <dbReference type="ChEBI" id="CHEBI:15378"/>
        <dbReference type="ChEBI" id="CHEBI:30616"/>
        <dbReference type="ChEBI" id="CHEBI:36208"/>
        <dbReference type="ChEBI" id="CHEBI:145989"/>
        <dbReference type="ChEBI" id="CHEBI:456216"/>
        <dbReference type="EC" id="2.7.1.71"/>
    </reaction>
</comment>
<evidence type="ECO:0000256" key="11">
    <source>
        <dbReference type="HAMAP-Rule" id="MF_00109"/>
    </source>
</evidence>
<dbReference type="EMBL" id="QRDP01000004">
    <property type="protein sequence ID" value="RED15929.1"/>
    <property type="molecule type" value="Genomic_DNA"/>
</dbReference>
<keyword evidence="7 11" id="KW-0418">Kinase</keyword>
<dbReference type="PROSITE" id="PS01128">
    <property type="entry name" value="SHIKIMATE_KINASE"/>
    <property type="match status" value="1"/>
</dbReference>
<dbReference type="CDD" id="cd00464">
    <property type="entry name" value="SK"/>
    <property type="match status" value="1"/>
</dbReference>
<reference evidence="12 13" key="1">
    <citation type="submission" date="2018-07" db="EMBL/GenBank/DDBJ databases">
        <title>Genomic Encyclopedia of Type Strains, Phase IV (KMG-IV): sequencing the most valuable type-strain genomes for metagenomic binning, comparative biology and taxonomic classification.</title>
        <authorList>
            <person name="Goeker M."/>
        </authorList>
    </citation>
    <scope>NUCLEOTIDE SEQUENCE [LARGE SCALE GENOMIC DNA]</scope>
    <source>
        <strain evidence="12 13">DSM 26725</strain>
    </source>
</reference>
<comment type="subcellular location">
    <subcellularLocation>
        <location evidence="11">Cytoplasm</location>
    </subcellularLocation>
</comment>
<name>A0A3D9FDR7_9SPHN</name>
<comment type="cofactor">
    <cofactor evidence="11">
        <name>Mg(2+)</name>
        <dbReference type="ChEBI" id="CHEBI:18420"/>
    </cofactor>
    <text evidence="11">Binds 1 Mg(2+) ion per subunit.</text>
</comment>
<dbReference type="InterPro" id="IPR031322">
    <property type="entry name" value="Shikimate/glucono_kinase"/>
</dbReference>
<dbReference type="UniPathway" id="UPA00053">
    <property type="reaction ID" value="UER00088"/>
</dbReference>
<keyword evidence="5 11" id="KW-0808">Transferase</keyword>
<evidence type="ECO:0000256" key="6">
    <source>
        <dbReference type="ARBA" id="ARBA00022741"/>
    </source>
</evidence>
<sequence>MTPSPSPNSSPTAIKSHIDKPIVLVGLMGVGKSTIGRRLASRLGMPFVDSDDEIEAAAGMKVGELFEHYGEDYFRDGERRVIARLIEGPPKVIATGGGAFVQEETRELVLKVATAVWLNADIDVLAERVSRRDTRPLVRDLDPKMVLTELAEKRNPFYSQAPIHVQSGDGAHDETVDRILEALAK</sequence>
<keyword evidence="4 11" id="KW-0028">Amino-acid biosynthesis</keyword>
<evidence type="ECO:0000256" key="1">
    <source>
        <dbReference type="ARBA" id="ARBA00004842"/>
    </source>
</evidence>
<comment type="subunit">
    <text evidence="11">Monomer.</text>
</comment>
<keyword evidence="9 11" id="KW-0057">Aromatic amino acid biosynthesis</keyword>
<accession>A0A3D9FDR7</accession>
<dbReference type="Proteomes" id="UP000256310">
    <property type="component" value="Unassembled WGS sequence"/>
</dbReference>
<dbReference type="GO" id="GO:0005829">
    <property type="term" value="C:cytosol"/>
    <property type="evidence" value="ECO:0007669"/>
    <property type="project" value="TreeGrafter"/>
</dbReference>
<keyword evidence="6 11" id="KW-0547">Nucleotide-binding</keyword>
<evidence type="ECO:0000256" key="3">
    <source>
        <dbReference type="ARBA" id="ARBA00012154"/>
    </source>
</evidence>
<feature type="binding site" evidence="11">
    <location>
        <position position="33"/>
    </location>
    <ligand>
        <name>Mg(2+)</name>
        <dbReference type="ChEBI" id="CHEBI:18420"/>
    </ligand>
</feature>
<dbReference type="EC" id="2.7.1.71" evidence="3 11"/>
<feature type="binding site" evidence="11">
    <location>
        <position position="75"/>
    </location>
    <ligand>
        <name>substrate</name>
    </ligand>
</feature>
<dbReference type="PANTHER" id="PTHR21087:SF16">
    <property type="entry name" value="SHIKIMATE KINASE 1, CHLOROPLASTIC"/>
    <property type="match status" value="1"/>
</dbReference>
<keyword evidence="11" id="KW-0460">Magnesium</keyword>
<dbReference type="GO" id="GO:0008652">
    <property type="term" value="P:amino acid biosynthetic process"/>
    <property type="evidence" value="ECO:0007669"/>
    <property type="project" value="UniProtKB-KW"/>
</dbReference>
<comment type="similarity">
    <text evidence="2 11">Belongs to the shikimate kinase family.</text>
</comment>
<feature type="binding site" evidence="11">
    <location>
        <begin position="29"/>
        <end position="34"/>
    </location>
    <ligand>
        <name>ATP</name>
        <dbReference type="ChEBI" id="CHEBI:30616"/>
    </ligand>
</feature>
<dbReference type="InterPro" id="IPR027417">
    <property type="entry name" value="P-loop_NTPase"/>
</dbReference>
<dbReference type="RefSeq" id="WP_116235389.1">
    <property type="nucleotide sequence ID" value="NZ_QRDP01000004.1"/>
</dbReference>
<dbReference type="HAMAP" id="MF_00109">
    <property type="entry name" value="Shikimate_kinase"/>
    <property type="match status" value="1"/>
</dbReference>
<gene>
    <name evidence="11" type="primary">aroK</name>
    <name evidence="12" type="ORF">DFR46_0938</name>
</gene>
<keyword evidence="11" id="KW-0963">Cytoplasm</keyword>
<evidence type="ECO:0000256" key="8">
    <source>
        <dbReference type="ARBA" id="ARBA00022840"/>
    </source>
</evidence>
<dbReference type="GO" id="GO:0009073">
    <property type="term" value="P:aromatic amino acid family biosynthetic process"/>
    <property type="evidence" value="ECO:0007669"/>
    <property type="project" value="UniProtKB-KW"/>
</dbReference>
<dbReference type="Gene3D" id="3.40.50.300">
    <property type="entry name" value="P-loop containing nucleotide triphosphate hydrolases"/>
    <property type="match status" value="1"/>
</dbReference>
<feature type="binding site" evidence="11">
    <location>
        <position position="154"/>
    </location>
    <ligand>
        <name>substrate</name>
    </ligand>
</feature>
<dbReference type="PANTHER" id="PTHR21087">
    <property type="entry name" value="SHIKIMATE KINASE"/>
    <property type="match status" value="1"/>
</dbReference>
<evidence type="ECO:0000313" key="12">
    <source>
        <dbReference type="EMBL" id="RED15929.1"/>
    </source>
</evidence>
<comment type="pathway">
    <text evidence="1 11">Metabolic intermediate biosynthesis; chorismate biosynthesis; chorismate from D-erythrose 4-phosphate and phosphoenolpyruvate: step 5/7.</text>
</comment>
<feature type="binding site" evidence="11">
    <location>
        <position position="97"/>
    </location>
    <ligand>
        <name>substrate</name>
    </ligand>
</feature>